<dbReference type="OrthoDB" id="263506at2"/>
<evidence type="ECO:0000256" key="1">
    <source>
        <dbReference type="ARBA" id="ARBA00009477"/>
    </source>
</evidence>
<evidence type="ECO:0000313" key="5">
    <source>
        <dbReference type="EMBL" id="QDV32865.1"/>
    </source>
</evidence>
<evidence type="ECO:0000259" key="3">
    <source>
        <dbReference type="Pfam" id="PF25954"/>
    </source>
</evidence>
<keyword evidence="2" id="KW-0813">Transport</keyword>
<comment type="similarity">
    <text evidence="1">Belongs to the membrane fusion protein (MFP) (TC 8.A.1) family.</text>
</comment>
<dbReference type="Pfam" id="PF25954">
    <property type="entry name" value="Beta-barrel_RND_2"/>
    <property type="match status" value="1"/>
</dbReference>
<dbReference type="InterPro" id="IPR051909">
    <property type="entry name" value="MFP_Cation_Efflux"/>
</dbReference>
<dbReference type="PANTHER" id="PTHR30097">
    <property type="entry name" value="CATION EFFLUX SYSTEM PROTEIN CUSB"/>
    <property type="match status" value="1"/>
</dbReference>
<dbReference type="Pfam" id="PF25973">
    <property type="entry name" value="BSH_CzcB"/>
    <property type="match status" value="1"/>
</dbReference>
<dbReference type="AlphaFoldDB" id="A0A518GW91"/>
<gene>
    <name evidence="5" type="primary">czcB_1</name>
    <name evidence="5" type="ORF">ElP_07050</name>
</gene>
<feature type="domain" description="CzcB-like barrel-sandwich hybrid" evidence="4">
    <location>
        <begin position="104"/>
        <end position="254"/>
    </location>
</feature>
<feature type="domain" description="CusB-like beta-barrel" evidence="3">
    <location>
        <begin position="259"/>
        <end position="329"/>
    </location>
</feature>
<evidence type="ECO:0000256" key="2">
    <source>
        <dbReference type="ARBA" id="ARBA00022448"/>
    </source>
</evidence>
<dbReference type="Gene3D" id="2.40.50.100">
    <property type="match status" value="1"/>
</dbReference>
<dbReference type="InterPro" id="IPR058647">
    <property type="entry name" value="BSH_CzcB-like"/>
</dbReference>
<evidence type="ECO:0000259" key="4">
    <source>
        <dbReference type="Pfam" id="PF25973"/>
    </source>
</evidence>
<name>A0A518GW91_9BACT</name>
<reference evidence="5 6" key="1">
    <citation type="submission" date="2019-02" db="EMBL/GenBank/DDBJ databases">
        <title>Deep-cultivation of Planctomycetes and their phenomic and genomic characterization uncovers novel biology.</title>
        <authorList>
            <person name="Wiegand S."/>
            <person name="Jogler M."/>
            <person name="Boedeker C."/>
            <person name="Pinto D."/>
            <person name="Vollmers J."/>
            <person name="Rivas-Marin E."/>
            <person name="Kohn T."/>
            <person name="Peeters S.H."/>
            <person name="Heuer A."/>
            <person name="Rast P."/>
            <person name="Oberbeckmann S."/>
            <person name="Bunk B."/>
            <person name="Jeske O."/>
            <person name="Meyerdierks A."/>
            <person name="Storesund J.E."/>
            <person name="Kallscheuer N."/>
            <person name="Luecker S."/>
            <person name="Lage O.M."/>
            <person name="Pohl T."/>
            <person name="Merkel B.J."/>
            <person name="Hornburger P."/>
            <person name="Mueller R.-W."/>
            <person name="Bruemmer F."/>
            <person name="Labrenz M."/>
            <person name="Spormann A.M."/>
            <person name="Op den Camp H."/>
            <person name="Overmann J."/>
            <person name="Amann R."/>
            <person name="Jetten M.S.M."/>
            <person name="Mascher T."/>
            <person name="Medema M.H."/>
            <person name="Devos D.P."/>
            <person name="Kaster A.-K."/>
            <person name="Ovreas L."/>
            <person name="Rohde M."/>
            <person name="Galperin M.Y."/>
            <person name="Jogler C."/>
        </authorList>
    </citation>
    <scope>NUCLEOTIDE SEQUENCE [LARGE SCALE GENOMIC DNA]</scope>
    <source>
        <strain evidence="5 6">ElP</strain>
    </source>
</reference>
<proteinExistence type="inferred from homology"/>
<dbReference type="KEGG" id="tpla:ElP_07050"/>
<dbReference type="Gene3D" id="2.40.420.20">
    <property type="match status" value="1"/>
</dbReference>
<protein>
    <submittedName>
        <fullName evidence="5">Cobalt-zinc-cadmium resistance protein CzcB</fullName>
    </submittedName>
</protein>
<keyword evidence="6" id="KW-1185">Reference proteome</keyword>
<dbReference type="InterPro" id="IPR058792">
    <property type="entry name" value="Beta-barrel_RND_2"/>
</dbReference>
<dbReference type="FunFam" id="2.40.30.170:FF:000010">
    <property type="entry name" value="Efflux RND transporter periplasmic adaptor subunit"/>
    <property type="match status" value="1"/>
</dbReference>
<dbReference type="SUPFAM" id="SSF111369">
    <property type="entry name" value="HlyD-like secretion proteins"/>
    <property type="match status" value="1"/>
</dbReference>
<dbReference type="Gene3D" id="2.40.30.170">
    <property type="match status" value="1"/>
</dbReference>
<dbReference type="RefSeq" id="WP_145267272.1">
    <property type="nucleotide sequence ID" value="NZ_CP036426.1"/>
</dbReference>
<dbReference type="EMBL" id="CP036426">
    <property type="protein sequence ID" value="QDV32865.1"/>
    <property type="molecule type" value="Genomic_DNA"/>
</dbReference>
<dbReference type="Proteomes" id="UP000317835">
    <property type="component" value="Chromosome"/>
</dbReference>
<accession>A0A518GW91</accession>
<sequence>MLRKLLVPAFLLAIVVTVMTLEGWTAPLIAVVRNRLVGHQVPLGPGALSPATGDSADAVPADGRVRIDGHEALALGLATAVVEPLEEPIPLELTGTTAYDPDSMTRIRPRFDTLVREVFVRLGQEVEQGEPLVELYSAALAEAKTNAQTARVEWDYRRGIRDKRAPLAESGAISQQLWAETQDQELSARLADMIARDKLLIYGVTEEQIDRPDREGGADKARMTMTCPTDGVVIARNVVPGNLYGPEDELLAIAPLDHLWVWADVYERDLPVIRIGLDWEVRFPFLDEAVKGRVEYIADEVDPSSRAVRIRGVLPNPDRRFKADMLVRTVIAIPPGAGRVAIPREAMISIDGGDFAFVRVGTAPETFERHPIRVERETADRVILEGGLEAGAVVATRGVLLLEERFEDLRLSAGQPAAR</sequence>
<evidence type="ECO:0000313" key="6">
    <source>
        <dbReference type="Proteomes" id="UP000317835"/>
    </source>
</evidence>
<organism evidence="5 6">
    <name type="scientific">Tautonia plasticadhaerens</name>
    <dbReference type="NCBI Taxonomy" id="2527974"/>
    <lineage>
        <taxon>Bacteria</taxon>
        <taxon>Pseudomonadati</taxon>
        <taxon>Planctomycetota</taxon>
        <taxon>Planctomycetia</taxon>
        <taxon>Isosphaerales</taxon>
        <taxon>Isosphaeraceae</taxon>
        <taxon>Tautonia</taxon>
    </lineage>
</organism>